<feature type="transmembrane region" description="Helical" evidence="13">
    <location>
        <begin position="138"/>
        <end position="158"/>
    </location>
</feature>
<dbReference type="Pfam" id="PF01292">
    <property type="entry name" value="Ni_hydr_CYTB"/>
    <property type="match status" value="1"/>
</dbReference>
<sequence length="175" mass="19278">MHTASLSKRTIMLHWATGILFLVTFAIGWYLGDMERGPDKNQLRDLHKSLGVLVMIVASLRLAWRIKEGAVPAIPGMAEWQRKSATAVHHLLLLATIAMPLSGVLMSIGGGRSIKLFGFVLYDGGEKVQWLQDITAPIHHATVNVLLMIIALHIIAALKHQFVDKDGTLSRMLGK</sequence>
<evidence type="ECO:0000256" key="2">
    <source>
        <dbReference type="ARBA" id="ARBA00004651"/>
    </source>
</evidence>
<accession>A0ABM8ZGS4</accession>
<keyword evidence="5" id="KW-0349">Heme</keyword>
<keyword evidence="9 13" id="KW-1133">Transmembrane helix</keyword>
<reference evidence="15" key="1">
    <citation type="submission" date="2021-12" db="EMBL/GenBank/DDBJ databases">
        <authorList>
            <person name="Rodrigo-Torres L."/>
            <person name="Arahal R. D."/>
            <person name="Lucena T."/>
        </authorList>
    </citation>
    <scope>NUCLEOTIDE SEQUENCE</scope>
    <source>
        <strain evidence="15">CECT 8226</strain>
    </source>
</reference>
<evidence type="ECO:0000256" key="12">
    <source>
        <dbReference type="ARBA" id="ARBA00037975"/>
    </source>
</evidence>
<feature type="transmembrane region" description="Helical" evidence="13">
    <location>
        <begin position="12"/>
        <end position="31"/>
    </location>
</feature>
<keyword evidence="7" id="KW-0479">Metal-binding</keyword>
<evidence type="ECO:0000256" key="3">
    <source>
        <dbReference type="ARBA" id="ARBA00022448"/>
    </source>
</evidence>
<evidence type="ECO:0000256" key="1">
    <source>
        <dbReference type="ARBA" id="ARBA00001970"/>
    </source>
</evidence>
<comment type="similarity">
    <text evidence="12">Belongs to the cytochrome b561 family.</text>
</comment>
<evidence type="ECO:0000256" key="4">
    <source>
        <dbReference type="ARBA" id="ARBA00022475"/>
    </source>
</evidence>
<dbReference type="PANTHER" id="PTHR30529">
    <property type="entry name" value="CYTOCHROME B561"/>
    <property type="match status" value="1"/>
</dbReference>
<keyword evidence="6 13" id="KW-0812">Transmembrane</keyword>
<evidence type="ECO:0000256" key="8">
    <source>
        <dbReference type="ARBA" id="ARBA00022982"/>
    </source>
</evidence>
<feature type="transmembrane region" description="Helical" evidence="13">
    <location>
        <begin position="85"/>
        <end position="108"/>
    </location>
</feature>
<evidence type="ECO:0000256" key="9">
    <source>
        <dbReference type="ARBA" id="ARBA00022989"/>
    </source>
</evidence>
<dbReference type="Proteomes" id="UP000838160">
    <property type="component" value="Unassembled WGS sequence"/>
</dbReference>
<comment type="subcellular location">
    <subcellularLocation>
        <location evidence="2">Cell membrane</location>
        <topology evidence="2">Multi-pass membrane protein</topology>
    </subcellularLocation>
</comment>
<dbReference type="InterPro" id="IPR052168">
    <property type="entry name" value="Cytochrome_b561_oxidase"/>
</dbReference>
<organism evidence="15 16">
    <name type="scientific">Vibrio hippocampi</name>
    <dbReference type="NCBI Taxonomy" id="654686"/>
    <lineage>
        <taxon>Bacteria</taxon>
        <taxon>Pseudomonadati</taxon>
        <taxon>Pseudomonadota</taxon>
        <taxon>Gammaproteobacteria</taxon>
        <taxon>Vibrionales</taxon>
        <taxon>Vibrionaceae</taxon>
        <taxon>Vibrio</taxon>
    </lineage>
</organism>
<dbReference type="EMBL" id="CAKLCM010000002">
    <property type="protein sequence ID" value="CAH0525835.1"/>
    <property type="molecule type" value="Genomic_DNA"/>
</dbReference>
<keyword evidence="10" id="KW-0408">Iron</keyword>
<evidence type="ECO:0000256" key="5">
    <source>
        <dbReference type="ARBA" id="ARBA00022617"/>
    </source>
</evidence>
<dbReference type="RefSeq" id="WP_237484324.1">
    <property type="nucleotide sequence ID" value="NZ_CAKLCM010000002.1"/>
</dbReference>
<proteinExistence type="inferred from homology"/>
<evidence type="ECO:0000313" key="16">
    <source>
        <dbReference type="Proteomes" id="UP000838160"/>
    </source>
</evidence>
<dbReference type="InterPro" id="IPR016174">
    <property type="entry name" value="Di-haem_cyt_TM"/>
</dbReference>
<keyword evidence="8" id="KW-0249">Electron transport</keyword>
<evidence type="ECO:0000256" key="6">
    <source>
        <dbReference type="ARBA" id="ARBA00022692"/>
    </source>
</evidence>
<keyword evidence="16" id="KW-1185">Reference proteome</keyword>
<keyword evidence="4" id="KW-1003">Cell membrane</keyword>
<comment type="caution">
    <text evidence="15">The sequence shown here is derived from an EMBL/GenBank/DDBJ whole genome shotgun (WGS) entry which is preliminary data.</text>
</comment>
<evidence type="ECO:0000256" key="11">
    <source>
        <dbReference type="ARBA" id="ARBA00023136"/>
    </source>
</evidence>
<name>A0ABM8ZGS4_9VIBR</name>
<evidence type="ECO:0000256" key="10">
    <source>
        <dbReference type="ARBA" id="ARBA00023004"/>
    </source>
</evidence>
<evidence type="ECO:0000256" key="7">
    <source>
        <dbReference type="ARBA" id="ARBA00022723"/>
    </source>
</evidence>
<evidence type="ECO:0000256" key="13">
    <source>
        <dbReference type="SAM" id="Phobius"/>
    </source>
</evidence>
<keyword evidence="3" id="KW-0813">Transport</keyword>
<dbReference type="InterPro" id="IPR011577">
    <property type="entry name" value="Cyt_b561_bac/Ni-Hgenase"/>
</dbReference>
<dbReference type="PANTHER" id="PTHR30529:SF7">
    <property type="entry name" value="CYTOCHROME B561 BACTERIAL_NI-HYDROGENASE DOMAIN-CONTAINING PROTEIN"/>
    <property type="match status" value="1"/>
</dbReference>
<evidence type="ECO:0000313" key="15">
    <source>
        <dbReference type="EMBL" id="CAH0525835.1"/>
    </source>
</evidence>
<protein>
    <submittedName>
        <fullName evidence="15">Cytochrome b561</fullName>
    </submittedName>
</protein>
<evidence type="ECO:0000259" key="14">
    <source>
        <dbReference type="Pfam" id="PF01292"/>
    </source>
</evidence>
<gene>
    <name evidence="15" type="primary">yceJ_1</name>
    <name evidence="15" type="ORF">VHP8226_01358</name>
</gene>
<feature type="domain" description="Cytochrome b561 bacterial/Ni-hydrogenase" evidence="14">
    <location>
        <begin position="8"/>
        <end position="174"/>
    </location>
</feature>
<keyword evidence="11 13" id="KW-0472">Membrane</keyword>
<comment type="cofactor">
    <cofactor evidence="1">
        <name>heme b</name>
        <dbReference type="ChEBI" id="CHEBI:60344"/>
    </cofactor>
</comment>
<dbReference type="SUPFAM" id="SSF81342">
    <property type="entry name" value="Transmembrane di-heme cytochromes"/>
    <property type="match status" value="1"/>
</dbReference>